<evidence type="ECO:0008006" key="3">
    <source>
        <dbReference type="Google" id="ProtNLM"/>
    </source>
</evidence>
<accession>F1T652</accession>
<reference evidence="1 2" key="1">
    <citation type="submission" date="2011-02" db="EMBL/GenBank/DDBJ databases">
        <authorList>
            <person name="Muzny D."/>
            <person name="Qin X."/>
            <person name="Buhay C."/>
            <person name="Dugan-Rocha S."/>
            <person name="Ding Y."/>
            <person name="Chen G."/>
            <person name="Hawes A."/>
            <person name="Holder M."/>
            <person name="Jhangiani S."/>
            <person name="Johnson A."/>
            <person name="Khan Z."/>
            <person name="Li Z."/>
            <person name="Liu W."/>
            <person name="Liu X."/>
            <person name="Perez L."/>
            <person name="Shen H."/>
            <person name="Wang Q."/>
            <person name="Watt J."/>
            <person name="Xi L."/>
            <person name="Xin Y."/>
            <person name="Zhou J."/>
            <person name="Deng J."/>
            <person name="Jiang H."/>
            <person name="Liu Y."/>
            <person name="Qu J."/>
            <person name="Song X.-Z."/>
            <person name="Zhang L."/>
            <person name="Villasana D."/>
            <person name="Johnson A."/>
            <person name="Liu J."/>
            <person name="Liyanage D."/>
            <person name="Lorensuhewa L."/>
            <person name="Robinson T."/>
            <person name="Song A."/>
            <person name="Song B.-B."/>
            <person name="Dinh H."/>
            <person name="Thornton R."/>
            <person name="Coyle M."/>
            <person name="Francisco L."/>
            <person name="Jackson L."/>
            <person name="Javaid M."/>
            <person name="Korchina V."/>
            <person name="Kovar C."/>
            <person name="Mata R."/>
            <person name="Mathew T."/>
            <person name="Ngo R."/>
            <person name="Nguyen L."/>
            <person name="Nguyen N."/>
            <person name="Okwuonu G."/>
            <person name="Ongeri F."/>
            <person name="Pham C."/>
            <person name="Simmons D."/>
            <person name="Wilczek-Boney K."/>
            <person name="Hale W."/>
            <person name="Jakkamsetti A."/>
            <person name="Pham P."/>
            <person name="Ruth R."/>
            <person name="San Lucas F."/>
            <person name="Warren J."/>
            <person name="Zhang J."/>
            <person name="Zhao Z."/>
            <person name="Zhou C."/>
            <person name="Zhu D."/>
            <person name="Lee S."/>
            <person name="Bess C."/>
            <person name="Blankenburg K."/>
            <person name="Forbes L."/>
            <person name="Fu Q."/>
            <person name="Gubbala S."/>
            <person name="Hirani K."/>
            <person name="Jayaseelan J.C."/>
            <person name="Lara F."/>
            <person name="Munidasa M."/>
            <person name="Palculict T."/>
            <person name="Patil S."/>
            <person name="Pu L.-L."/>
            <person name="Saada N."/>
            <person name="Tang L."/>
            <person name="Weissenberger G."/>
            <person name="Zhu Y."/>
            <person name="Hemphill L."/>
            <person name="Shang Y."/>
            <person name="Youmans B."/>
            <person name="Ayvaz T."/>
            <person name="Ross M."/>
            <person name="Santibanez J."/>
            <person name="Aqrawi P."/>
            <person name="Gross S."/>
            <person name="Joshi V."/>
            <person name="Fowler G."/>
            <person name="Nazareth L."/>
            <person name="Reid J."/>
            <person name="Worley K."/>
            <person name="Petrosino J."/>
            <person name="Highlander S."/>
            <person name="Gibbs R."/>
        </authorList>
    </citation>
    <scope>NUCLEOTIDE SEQUENCE [LARGE SCALE GENOMIC DNA]</scope>
    <source>
        <strain evidence="1 2">DSM 15829</strain>
    </source>
</reference>
<gene>
    <name evidence="1" type="ORF">HMPREF0091_10952</name>
</gene>
<dbReference type="eggNOG" id="COG1216">
    <property type="taxonomic scope" value="Bacteria"/>
</dbReference>
<dbReference type="AlphaFoldDB" id="F1T652"/>
<protein>
    <recommendedName>
        <fullName evidence="3">Galactofuranosyltransferase GlfT2 N-terminal domain-containing protein</fullName>
    </recommendedName>
</protein>
<dbReference type="OrthoDB" id="3225550at2"/>
<proteinExistence type="predicted"/>
<dbReference type="Proteomes" id="UP000005947">
    <property type="component" value="Unassembled WGS sequence"/>
</dbReference>
<evidence type="ECO:0000313" key="1">
    <source>
        <dbReference type="EMBL" id="EGF22957.1"/>
    </source>
</evidence>
<dbReference type="Gene3D" id="3.90.550.60">
    <property type="match status" value="1"/>
</dbReference>
<dbReference type="GeneID" id="93210564"/>
<dbReference type="SUPFAM" id="SSF53448">
    <property type="entry name" value="Nucleotide-diphospho-sugar transferases"/>
    <property type="match status" value="1"/>
</dbReference>
<dbReference type="RefSeq" id="WP_006303148.1">
    <property type="nucleotide sequence ID" value="NZ_ACGK02000002.1"/>
</dbReference>
<dbReference type="EMBL" id="ACGK02000002">
    <property type="protein sequence ID" value="EGF22957.1"/>
    <property type="molecule type" value="Genomic_DNA"/>
</dbReference>
<keyword evidence="2" id="KW-1185">Reference proteome</keyword>
<comment type="caution">
    <text evidence="1">The sequence shown here is derived from an EMBL/GenBank/DDBJ whole genome shotgun (WGS) entry which is preliminary data.</text>
</comment>
<dbReference type="InterPro" id="IPR029044">
    <property type="entry name" value="Nucleotide-diphossugar_trans"/>
</dbReference>
<sequence length="634" mass="72387">MQNCTLAHVIFENSQRFYQFPTLYCFSTASLQPVDMYQAKLLGGATYDFTSFMNACSVQKWATYTYAQQFFLHVEFLGAPAKIQLTYAKAYDDHAQTYQTSYEIGGTTDEWQTQDIAYELDKDVVVCGFKITTTSDAMIRNCYYYTSVAPEHVCTPELALCTTTFKKESFIIKNAHMVRDYILASSEPIAKHFSMHIVDNGRTLKASDVECAGIVLHPNPNAGGSGGYARGMIEAMRQDMPATHVLLMDDDVSVCPESIMRTYAVLSLVRDTYRDAFISGAMMCLDAMDTRWEDVGHMTEVGQCLPLKEPVSMAYFQNIVRNDVACSHQEIKHIADNKHCYAGWWYCVIPVSSIKRFGLPLPLFVRFDDIEYSLRVRPKFISMNGIAVWHMGFNAKYNAAVERYQTTRNSFITQCTTHIASGHSLVVRFRDLAFGLDLRKFNYEDARLALEGFEDFLKGPRYIMKPGTVEERFMYAHKAAEHLLPANEFKAQLKSKLNYTLSDVYGSSYVAPVGNEYNVSRSLKQRLIDLITFNGQRFTWLARSKSEPAIIDAAGWTYPSGIISQRTTLLVINGLNGSGTIRTRDVHAFRELYHRFKRDMKFYNDHKAQLERAYQEAMPEMTSVEFWKNYLGIK</sequence>
<organism evidence="1 2">
    <name type="scientific">Fannyhessea vaginae DSM 15829</name>
    <dbReference type="NCBI Taxonomy" id="525256"/>
    <lineage>
        <taxon>Bacteria</taxon>
        <taxon>Bacillati</taxon>
        <taxon>Actinomycetota</taxon>
        <taxon>Coriobacteriia</taxon>
        <taxon>Coriobacteriales</taxon>
        <taxon>Atopobiaceae</taxon>
        <taxon>Fannyhessea</taxon>
    </lineage>
</organism>
<name>F1T652_9ACTN</name>
<evidence type="ECO:0000313" key="2">
    <source>
        <dbReference type="Proteomes" id="UP000005947"/>
    </source>
</evidence>